<evidence type="ECO:0000313" key="3">
    <source>
        <dbReference type="EMBL" id="MFC0844055.1"/>
    </source>
</evidence>
<keyword evidence="2" id="KW-1133">Transmembrane helix</keyword>
<feature type="compositionally biased region" description="Gly residues" evidence="1">
    <location>
        <begin position="285"/>
        <end position="296"/>
    </location>
</feature>
<evidence type="ECO:0000256" key="2">
    <source>
        <dbReference type="SAM" id="Phobius"/>
    </source>
</evidence>
<dbReference type="EMBL" id="JBHMQV010000009">
    <property type="protein sequence ID" value="MFC0844055.1"/>
    <property type="molecule type" value="Genomic_DNA"/>
</dbReference>
<keyword evidence="2" id="KW-0812">Transmembrane</keyword>
<reference evidence="3 4" key="1">
    <citation type="submission" date="2024-09" db="EMBL/GenBank/DDBJ databases">
        <authorList>
            <person name="Sun Q."/>
            <person name="Mori K."/>
        </authorList>
    </citation>
    <scope>NUCLEOTIDE SEQUENCE [LARGE SCALE GENOMIC DNA]</scope>
    <source>
        <strain evidence="3 4">JCM 4557</strain>
    </source>
</reference>
<proteinExistence type="predicted"/>
<organism evidence="3 4">
    <name type="scientific">Streptomyces noboritoensis</name>
    <dbReference type="NCBI Taxonomy" id="67337"/>
    <lineage>
        <taxon>Bacteria</taxon>
        <taxon>Bacillati</taxon>
        <taxon>Actinomycetota</taxon>
        <taxon>Actinomycetes</taxon>
        <taxon>Kitasatosporales</taxon>
        <taxon>Streptomycetaceae</taxon>
        <taxon>Streptomyces</taxon>
    </lineage>
</organism>
<protein>
    <recommendedName>
        <fullName evidence="5">General secretion pathway protein GspK</fullName>
    </recommendedName>
</protein>
<feature type="region of interest" description="Disordered" evidence="1">
    <location>
        <begin position="282"/>
        <end position="301"/>
    </location>
</feature>
<dbReference type="Proteomes" id="UP001589887">
    <property type="component" value="Unassembled WGS sequence"/>
</dbReference>
<comment type="caution">
    <text evidence="3">The sequence shown here is derived from an EMBL/GenBank/DDBJ whole genome shotgun (WGS) entry which is preliminary data.</text>
</comment>
<sequence length="391" mass="40146">MRDTDSSREDATDGQGRGGTTLTPSASGPTRAAARWFTGGAAAPGEPSARPARNRRSTLPATHLTLMKVVAMNLLVVLAVVLGLALIGAIAALIRTELRPAGAAVPAPRAAVTGREALDAIDLGLRRLAADCVRAGRSLPDVYALGYSGGQLALHLTNVDHNAPAPWTADEEGEEWRAESADLGSHAVESAAVAQPYPLAVTVGMHQGERLLIDLSRASAPIAVTGDGEGVRQLVRALVTELITGPVGRRAEVTLVGSAATAEMTVGLGLMSARLHTVATLDEGLSGGPDGPGTGPGADSSSVTQVFRLIEGRGPVGVQGRAPRLFVLHAAQFLEERAAMAGLNTADALLVLGEAPDFAWRFQVAADGSLDTGPLGLRIALHAGRMPRDAA</sequence>
<keyword evidence="4" id="KW-1185">Reference proteome</keyword>
<evidence type="ECO:0008006" key="5">
    <source>
        <dbReference type="Google" id="ProtNLM"/>
    </source>
</evidence>
<feature type="compositionally biased region" description="Basic and acidic residues" evidence="1">
    <location>
        <begin position="1"/>
        <end position="11"/>
    </location>
</feature>
<feature type="transmembrane region" description="Helical" evidence="2">
    <location>
        <begin position="70"/>
        <end position="94"/>
    </location>
</feature>
<feature type="region of interest" description="Disordered" evidence="1">
    <location>
        <begin position="1"/>
        <end position="33"/>
    </location>
</feature>
<name>A0ABV6THT6_9ACTN</name>
<gene>
    <name evidence="3" type="ORF">ACFH04_10080</name>
</gene>
<evidence type="ECO:0000256" key="1">
    <source>
        <dbReference type="SAM" id="MobiDB-lite"/>
    </source>
</evidence>
<keyword evidence="2" id="KW-0472">Membrane</keyword>
<evidence type="ECO:0000313" key="4">
    <source>
        <dbReference type="Proteomes" id="UP001589887"/>
    </source>
</evidence>
<accession>A0ABV6THT6</accession>
<dbReference type="RefSeq" id="WP_394318020.1">
    <property type="nucleotide sequence ID" value="NZ_JBHMQV010000009.1"/>
</dbReference>